<dbReference type="Proteomes" id="UP000030645">
    <property type="component" value="Unassembled WGS sequence"/>
</dbReference>
<accession>W9QTY9</accession>
<protein>
    <submittedName>
        <fullName evidence="1">Uncharacterized protein</fullName>
    </submittedName>
</protein>
<proteinExistence type="predicted"/>
<reference evidence="2" key="1">
    <citation type="submission" date="2013-01" db="EMBL/GenBank/DDBJ databases">
        <title>Draft Genome Sequence of a Mulberry Tree, Morus notabilis C.K. Schneid.</title>
        <authorList>
            <person name="He N."/>
            <person name="Zhao S."/>
        </authorList>
    </citation>
    <scope>NUCLEOTIDE SEQUENCE</scope>
</reference>
<keyword evidence="2" id="KW-1185">Reference proteome</keyword>
<evidence type="ECO:0000313" key="2">
    <source>
        <dbReference type="Proteomes" id="UP000030645"/>
    </source>
</evidence>
<evidence type="ECO:0000313" key="1">
    <source>
        <dbReference type="EMBL" id="EXB38306.1"/>
    </source>
</evidence>
<organism evidence="1 2">
    <name type="scientific">Morus notabilis</name>
    <dbReference type="NCBI Taxonomy" id="981085"/>
    <lineage>
        <taxon>Eukaryota</taxon>
        <taxon>Viridiplantae</taxon>
        <taxon>Streptophyta</taxon>
        <taxon>Embryophyta</taxon>
        <taxon>Tracheophyta</taxon>
        <taxon>Spermatophyta</taxon>
        <taxon>Magnoliopsida</taxon>
        <taxon>eudicotyledons</taxon>
        <taxon>Gunneridae</taxon>
        <taxon>Pentapetalae</taxon>
        <taxon>rosids</taxon>
        <taxon>fabids</taxon>
        <taxon>Rosales</taxon>
        <taxon>Moraceae</taxon>
        <taxon>Moreae</taxon>
        <taxon>Morus</taxon>
    </lineage>
</organism>
<sequence length="81" mass="8670">MAVSITTRVNDVCLTLSKRSSYMARCLRVYSECFSIAFNASCQSASPKGGSPTGRTGVTMSVEMLVIVCRCLGSCSWMKSG</sequence>
<dbReference type="AlphaFoldDB" id="W9QTY9"/>
<name>W9QTY9_9ROSA</name>
<dbReference type="EMBL" id="KE343687">
    <property type="protein sequence ID" value="EXB38306.1"/>
    <property type="molecule type" value="Genomic_DNA"/>
</dbReference>
<gene>
    <name evidence="1" type="ORF">L484_013939</name>
</gene>